<dbReference type="InterPro" id="IPR058154">
    <property type="entry name" value="Bxb1_TTP-like"/>
</dbReference>
<accession>A0ABP8BL88</accession>
<evidence type="ECO:0008006" key="3">
    <source>
        <dbReference type="Google" id="ProtNLM"/>
    </source>
</evidence>
<name>A0ABP8BL88_9ACTN</name>
<sequence length="195" mass="20691">MGAENIFTAQIAALYLGPVGTTAPDGPTVALAPAWKNVGLFTPDSLAWSGDPEFSETEAHQSPNPVKVWQTKDANNLEVELLEWSAANFMAVYGGGTITSVTPSGGGAAYYKFTPPSIGTRTEVAAVLELGDGTRRMRRIIPRCMQREGVAHELGRDASATLPLNLSLLGNDLGTAPFYDVFNAAFSSFAPPEED</sequence>
<dbReference type="Proteomes" id="UP001501251">
    <property type="component" value="Unassembled WGS sequence"/>
</dbReference>
<dbReference type="Pfam" id="PF25681">
    <property type="entry name" value="Phage_TTP_17"/>
    <property type="match status" value="1"/>
</dbReference>
<gene>
    <name evidence="1" type="ORF">GCM10022252_75900</name>
</gene>
<protein>
    <recommendedName>
        <fullName evidence="3">Phage tail protein</fullName>
    </recommendedName>
</protein>
<proteinExistence type="predicted"/>
<dbReference type="RefSeq" id="WP_344923168.1">
    <property type="nucleotide sequence ID" value="NZ_BAABAQ010000020.1"/>
</dbReference>
<evidence type="ECO:0000313" key="2">
    <source>
        <dbReference type="Proteomes" id="UP001501251"/>
    </source>
</evidence>
<comment type="caution">
    <text evidence="1">The sequence shown here is derived from an EMBL/GenBank/DDBJ whole genome shotgun (WGS) entry which is preliminary data.</text>
</comment>
<keyword evidence="2" id="KW-1185">Reference proteome</keyword>
<dbReference type="EMBL" id="BAABAQ010000020">
    <property type="protein sequence ID" value="GAA4209407.1"/>
    <property type="molecule type" value="Genomic_DNA"/>
</dbReference>
<evidence type="ECO:0000313" key="1">
    <source>
        <dbReference type="EMBL" id="GAA4209407.1"/>
    </source>
</evidence>
<organism evidence="1 2">
    <name type="scientific">Streptosporangium oxazolinicum</name>
    <dbReference type="NCBI Taxonomy" id="909287"/>
    <lineage>
        <taxon>Bacteria</taxon>
        <taxon>Bacillati</taxon>
        <taxon>Actinomycetota</taxon>
        <taxon>Actinomycetes</taxon>
        <taxon>Streptosporangiales</taxon>
        <taxon>Streptosporangiaceae</taxon>
        <taxon>Streptosporangium</taxon>
    </lineage>
</organism>
<reference evidence="2" key="1">
    <citation type="journal article" date="2019" name="Int. J. Syst. Evol. Microbiol.">
        <title>The Global Catalogue of Microorganisms (GCM) 10K type strain sequencing project: providing services to taxonomists for standard genome sequencing and annotation.</title>
        <authorList>
            <consortium name="The Broad Institute Genomics Platform"/>
            <consortium name="The Broad Institute Genome Sequencing Center for Infectious Disease"/>
            <person name="Wu L."/>
            <person name="Ma J."/>
        </authorList>
    </citation>
    <scope>NUCLEOTIDE SEQUENCE [LARGE SCALE GENOMIC DNA]</scope>
    <source>
        <strain evidence="2">JCM 17388</strain>
    </source>
</reference>